<evidence type="ECO:0000313" key="3">
    <source>
        <dbReference type="Proteomes" id="UP001075354"/>
    </source>
</evidence>
<dbReference type="AlphaFoldDB" id="A0AAV7XC24"/>
<protein>
    <submittedName>
        <fullName evidence="2">Uncharacterized protein</fullName>
    </submittedName>
</protein>
<comment type="caution">
    <text evidence="2">The sequence shown here is derived from an EMBL/GenBank/DDBJ whole genome shotgun (WGS) entry which is preliminary data.</text>
</comment>
<evidence type="ECO:0000256" key="1">
    <source>
        <dbReference type="SAM" id="SignalP"/>
    </source>
</evidence>
<keyword evidence="3" id="KW-1185">Reference proteome</keyword>
<accession>A0AAV7XC24</accession>
<organism evidence="2 3">
    <name type="scientific">Megalurothrips usitatus</name>
    <name type="common">bean blossom thrips</name>
    <dbReference type="NCBI Taxonomy" id="439358"/>
    <lineage>
        <taxon>Eukaryota</taxon>
        <taxon>Metazoa</taxon>
        <taxon>Ecdysozoa</taxon>
        <taxon>Arthropoda</taxon>
        <taxon>Hexapoda</taxon>
        <taxon>Insecta</taxon>
        <taxon>Pterygota</taxon>
        <taxon>Neoptera</taxon>
        <taxon>Paraneoptera</taxon>
        <taxon>Thysanoptera</taxon>
        <taxon>Terebrantia</taxon>
        <taxon>Thripoidea</taxon>
        <taxon>Thripidae</taxon>
        <taxon>Megalurothrips</taxon>
    </lineage>
</organism>
<keyword evidence="1" id="KW-0732">Signal</keyword>
<name>A0AAV7XC24_9NEOP</name>
<proteinExistence type="predicted"/>
<dbReference type="EMBL" id="JAPTSV010000013">
    <property type="protein sequence ID" value="KAJ1521136.1"/>
    <property type="molecule type" value="Genomic_DNA"/>
</dbReference>
<reference evidence="2" key="1">
    <citation type="submission" date="2022-12" db="EMBL/GenBank/DDBJ databases">
        <title>Chromosome-level genome assembly of the bean flower thrips Megalurothrips usitatus.</title>
        <authorList>
            <person name="Ma L."/>
            <person name="Liu Q."/>
            <person name="Li H."/>
            <person name="Cai W."/>
        </authorList>
    </citation>
    <scope>NUCLEOTIDE SEQUENCE</scope>
    <source>
        <strain evidence="2">Cailab_2022a</strain>
    </source>
</reference>
<evidence type="ECO:0000313" key="2">
    <source>
        <dbReference type="EMBL" id="KAJ1521136.1"/>
    </source>
</evidence>
<gene>
    <name evidence="2" type="ORF">ONE63_002832</name>
</gene>
<feature type="signal peptide" evidence="1">
    <location>
        <begin position="1"/>
        <end position="17"/>
    </location>
</feature>
<sequence>MSRLSLIVAIVLSVVLASMVADAGQSPSDIYHKVVWPATLQLRAANPTGWYNKLPELYAKFRKQYGSQWKAIMSYGETRLT</sequence>
<dbReference type="Proteomes" id="UP001075354">
    <property type="component" value="Chromosome 13"/>
</dbReference>
<feature type="chain" id="PRO_5043653194" evidence="1">
    <location>
        <begin position="18"/>
        <end position="81"/>
    </location>
</feature>